<dbReference type="InterPro" id="IPR001279">
    <property type="entry name" value="Metallo-B-lactamas"/>
</dbReference>
<keyword evidence="1" id="KW-0378">Hydrolase</keyword>
<protein>
    <submittedName>
        <fullName evidence="3">Beta-lactamase domain-containing protein</fullName>
    </submittedName>
</protein>
<dbReference type="Gene3D" id="3.60.15.10">
    <property type="entry name" value="Ribonuclease Z/Hydroxyacylglutathione hydrolase-like"/>
    <property type="match status" value="1"/>
</dbReference>
<keyword evidence="1" id="KW-0540">Nuclease</keyword>
<evidence type="ECO:0000313" key="3">
    <source>
        <dbReference type="EMBL" id="EFO80489.1"/>
    </source>
</evidence>
<name>E1IEG3_9CHLR</name>
<keyword evidence="1" id="KW-0255">Endonuclease</keyword>
<keyword evidence="4" id="KW-1185">Reference proteome</keyword>
<feature type="domain" description="Metallo-beta-lactamase" evidence="2">
    <location>
        <begin position="18"/>
        <end position="193"/>
    </location>
</feature>
<dbReference type="GO" id="GO:0042781">
    <property type="term" value="F:3'-tRNA processing endoribonuclease activity"/>
    <property type="evidence" value="ECO:0007669"/>
    <property type="project" value="TreeGrafter"/>
</dbReference>
<dbReference type="EMBL" id="ADVR01000052">
    <property type="protein sequence ID" value="EFO80489.1"/>
    <property type="molecule type" value="Genomic_DNA"/>
</dbReference>
<dbReference type="STRING" id="765420.OSCT_1714"/>
<reference evidence="3 4" key="1">
    <citation type="journal article" date="2011" name="J. Bacteriol.">
        <title>Draft genome sequence of the anoxygenic filamentous phototrophic bacterium Oscillochloris trichoides subsp. DG-6.</title>
        <authorList>
            <person name="Kuznetsov B.B."/>
            <person name="Ivanovsky R.N."/>
            <person name="Keppen O.I."/>
            <person name="Sukhacheva M.V."/>
            <person name="Bumazhkin B.K."/>
            <person name="Patutina E.O."/>
            <person name="Beletsky A.V."/>
            <person name="Mardanov A.V."/>
            <person name="Baslerov R.V."/>
            <person name="Panteleeva A.N."/>
            <person name="Kolganova T.V."/>
            <person name="Ravin N.V."/>
            <person name="Skryabin K.G."/>
        </authorList>
    </citation>
    <scope>NUCLEOTIDE SEQUENCE [LARGE SCALE GENOMIC DNA]</scope>
    <source>
        <strain evidence="3 4">DG-6</strain>
    </source>
</reference>
<dbReference type="PANTHER" id="PTHR46018">
    <property type="entry name" value="ZINC PHOSPHODIESTERASE ELAC PROTEIN 1"/>
    <property type="match status" value="1"/>
</dbReference>
<dbReference type="SMART" id="SM00849">
    <property type="entry name" value="Lactamase_B"/>
    <property type="match status" value="1"/>
</dbReference>
<sequence>MPHIILLGTGTGVPDADRENTHMVWDGPGGPLLIDAGGSTYQRLLRAGLNPQQLQGIFLTHTHCDHINGLAGLLFSMRLAGRTDPLPIYGLVPTLQLVQAILAAFALEKYQPPIIWNELSSGQEIDLSEGWRIQTAMTAHSRPCLALKIVGPGQNEQLTYSADTEPCADVAALAQGSSVLIHEATTPTPFPGHTSPRQAGEVALAAGAKRLILVHYSPQWTMPEDAAHAEIRASGYSGVAEIGREYQVVEI</sequence>
<dbReference type="PANTHER" id="PTHR46018:SF2">
    <property type="entry name" value="ZINC PHOSPHODIESTERASE ELAC PROTEIN 1"/>
    <property type="match status" value="1"/>
</dbReference>
<accession>E1IEG3</accession>
<dbReference type="Pfam" id="PF12706">
    <property type="entry name" value="Lactamase_B_2"/>
    <property type="match status" value="1"/>
</dbReference>
<organism evidence="3 4">
    <name type="scientific">Oscillochloris trichoides DG-6</name>
    <dbReference type="NCBI Taxonomy" id="765420"/>
    <lineage>
        <taxon>Bacteria</taxon>
        <taxon>Bacillati</taxon>
        <taxon>Chloroflexota</taxon>
        <taxon>Chloroflexia</taxon>
        <taxon>Chloroflexales</taxon>
        <taxon>Chloroflexineae</taxon>
        <taxon>Oscillochloridaceae</taxon>
        <taxon>Oscillochloris</taxon>
    </lineage>
</organism>
<dbReference type="Proteomes" id="UP000054010">
    <property type="component" value="Unassembled WGS sequence"/>
</dbReference>
<dbReference type="InterPro" id="IPR036866">
    <property type="entry name" value="RibonucZ/Hydroxyglut_hydro"/>
</dbReference>
<dbReference type="eggNOG" id="COG1234">
    <property type="taxonomic scope" value="Bacteria"/>
</dbReference>
<gene>
    <name evidence="3" type="ORF">OSCT_1714</name>
</gene>
<dbReference type="OrthoDB" id="9800940at2"/>
<proteinExistence type="predicted"/>
<evidence type="ECO:0000259" key="2">
    <source>
        <dbReference type="SMART" id="SM00849"/>
    </source>
</evidence>
<evidence type="ECO:0000313" key="4">
    <source>
        <dbReference type="Proteomes" id="UP000054010"/>
    </source>
</evidence>
<evidence type="ECO:0000256" key="1">
    <source>
        <dbReference type="ARBA" id="ARBA00022759"/>
    </source>
</evidence>
<dbReference type="HOGENOM" id="CLU_031317_3_2_0"/>
<dbReference type="AlphaFoldDB" id="E1IEG3"/>
<dbReference type="SUPFAM" id="SSF56281">
    <property type="entry name" value="Metallo-hydrolase/oxidoreductase"/>
    <property type="match status" value="1"/>
</dbReference>
<comment type="caution">
    <text evidence="3">The sequence shown here is derived from an EMBL/GenBank/DDBJ whole genome shotgun (WGS) entry which is preliminary data.</text>
</comment>